<keyword evidence="3" id="KW-1185">Reference proteome</keyword>
<comment type="caution">
    <text evidence="2">The sequence shown here is derived from an EMBL/GenBank/DDBJ whole genome shotgun (WGS) entry which is preliminary data.</text>
</comment>
<evidence type="ECO:0000313" key="3">
    <source>
        <dbReference type="Proteomes" id="UP000605568"/>
    </source>
</evidence>
<gene>
    <name evidence="2" type="ORF">GCM10017774_77330</name>
</gene>
<feature type="region of interest" description="Disordered" evidence="1">
    <location>
        <begin position="96"/>
        <end position="129"/>
    </location>
</feature>
<reference evidence="3" key="1">
    <citation type="journal article" date="2019" name="Int. J. Syst. Evol. Microbiol.">
        <title>The Global Catalogue of Microorganisms (GCM) 10K type strain sequencing project: providing services to taxonomists for standard genome sequencing and annotation.</title>
        <authorList>
            <consortium name="The Broad Institute Genomics Platform"/>
            <consortium name="The Broad Institute Genome Sequencing Center for Infectious Disease"/>
            <person name="Wu L."/>
            <person name="Ma J."/>
        </authorList>
    </citation>
    <scope>NUCLEOTIDE SEQUENCE [LARGE SCALE GENOMIC DNA]</scope>
    <source>
        <strain evidence="3">CGMCC 4.7367</strain>
    </source>
</reference>
<sequence>MSVVREVTFTCDHDGCANTTTVLIECVDADAVFQRAARKQAYDAGWAFSKGTDLCPTHRLPPLEVRYADCPREGCGRNVAVNKDGSLRRHRRLVDGELGPSCRDPISGDVHTRYPNQVSDKPLEGNPDA</sequence>
<dbReference type="Proteomes" id="UP000605568">
    <property type="component" value="Unassembled WGS sequence"/>
</dbReference>
<accession>A0ABQ3MQ89</accession>
<evidence type="ECO:0000256" key="1">
    <source>
        <dbReference type="SAM" id="MobiDB-lite"/>
    </source>
</evidence>
<proteinExistence type="predicted"/>
<protein>
    <submittedName>
        <fullName evidence="2">Uncharacterized protein</fullName>
    </submittedName>
</protein>
<name>A0ABQ3MQ89_9PSEU</name>
<evidence type="ECO:0000313" key="2">
    <source>
        <dbReference type="EMBL" id="GHH57579.1"/>
    </source>
</evidence>
<organism evidence="2 3">
    <name type="scientific">Lentzea cavernae</name>
    <dbReference type="NCBI Taxonomy" id="2020703"/>
    <lineage>
        <taxon>Bacteria</taxon>
        <taxon>Bacillati</taxon>
        <taxon>Actinomycetota</taxon>
        <taxon>Actinomycetes</taxon>
        <taxon>Pseudonocardiales</taxon>
        <taxon>Pseudonocardiaceae</taxon>
        <taxon>Lentzea</taxon>
    </lineage>
</organism>
<dbReference type="EMBL" id="BNAR01000018">
    <property type="protein sequence ID" value="GHH57579.1"/>
    <property type="molecule type" value="Genomic_DNA"/>
</dbReference>